<organism evidence="7">
    <name type="scientific">Tetraselmis sp. GSL018</name>
    <dbReference type="NCBI Taxonomy" id="582737"/>
    <lineage>
        <taxon>Eukaryota</taxon>
        <taxon>Viridiplantae</taxon>
        <taxon>Chlorophyta</taxon>
        <taxon>core chlorophytes</taxon>
        <taxon>Chlorodendrophyceae</taxon>
        <taxon>Chlorodendrales</taxon>
        <taxon>Chlorodendraceae</taxon>
        <taxon>Tetraselmis</taxon>
    </lineage>
</organism>
<evidence type="ECO:0000259" key="6">
    <source>
        <dbReference type="Pfam" id="PF00171"/>
    </source>
</evidence>
<evidence type="ECO:0000313" key="7">
    <source>
        <dbReference type="EMBL" id="JAC73632.1"/>
    </source>
</evidence>
<evidence type="ECO:0000256" key="3">
    <source>
        <dbReference type="PROSITE-ProRule" id="PRU10007"/>
    </source>
</evidence>
<evidence type="ECO:0000256" key="1">
    <source>
        <dbReference type="ARBA" id="ARBA00009986"/>
    </source>
</evidence>
<dbReference type="Gene3D" id="3.40.309.10">
    <property type="entry name" value="Aldehyde Dehydrogenase, Chain A, domain 2"/>
    <property type="match status" value="1"/>
</dbReference>
<reference evidence="7" key="1">
    <citation type="submission" date="2014-05" db="EMBL/GenBank/DDBJ databases">
        <title>The transcriptome of the halophilic microalga Tetraselmis sp. GSL018 isolated from the Great Salt Lake, Utah.</title>
        <authorList>
            <person name="Jinkerson R.E."/>
            <person name="D'Adamo S."/>
            <person name="Posewitz M.C."/>
        </authorList>
    </citation>
    <scope>NUCLEOTIDE SEQUENCE</scope>
    <source>
        <strain evidence="7">GSL018</strain>
    </source>
</reference>
<dbReference type="PANTHER" id="PTHR11699">
    <property type="entry name" value="ALDEHYDE DEHYDROGENASE-RELATED"/>
    <property type="match status" value="1"/>
</dbReference>
<dbReference type="Pfam" id="PF00171">
    <property type="entry name" value="Aldedh"/>
    <property type="match status" value="1"/>
</dbReference>
<protein>
    <submittedName>
        <fullName evidence="7">Aldehyde dehydrogenase</fullName>
    </submittedName>
</protein>
<dbReference type="InterPro" id="IPR029510">
    <property type="entry name" value="Ald_DH_CS_GLU"/>
</dbReference>
<gene>
    <name evidence="7" type="ORF">TSPGSL018_28311</name>
    <name evidence="8" type="ORF">TSPGSL018_3775</name>
</gene>
<feature type="transmembrane region" description="Helical" evidence="5">
    <location>
        <begin position="32"/>
        <end position="50"/>
    </location>
</feature>
<keyword evidence="5" id="KW-0812">Transmembrane</keyword>
<dbReference type="InterPro" id="IPR016160">
    <property type="entry name" value="Ald_DH_CS_CYS"/>
</dbReference>
<sequence length="621" mass="67029">MQLQYEFSRVLESLHQALESVPVAPSGMTPTILIAIFSLIMSAVAAYISVTALSPELSTPDITVETTELESKDAIDAPIYTPGVKSQGGGIPCYDPSTMHYLGEVPAMGAEEVRERIGRAREAAVQWRDSSFAQRRLLLRTLLKFILREQKTICRVAARDSGKAMVDAGFGELIVTCEKIRWLLKEGERWLRPERRGAGIMMFYKSARVEYRPVGVVGAIVPWNYPFHNVFNPLTAAVMAGDAIVIKVSEHASWSSQYYGRVIAAALEAARAPADLVQIVTGYGEAGNVLVTGGVDKLIFVGSTAIGKKVMAAAAETLTPVVLELGGKDAFIVCDDADLNQVVPTALRATFQSCGQNCAGAERFFVHEKVYDEFVDRVVEATKKIRQGPALGSGTVDCGAMCMPGLTDQILALVDDAVGKGAQVKAGGRPGDGPGQFFQPTVLVGVTPQMRIWHEEVFGPVLTVVRVSNDSEAIRLANDCPFGLGSNVFSRNTRRANAIAASLEAGMTSINDFATTYMCQSLPFGGVKHSGFDRFAGIEGLRGMCYPKAVCEDAVPWLMRTDIPPPLRYPVHDIAFDFVAALCNTFYGFGLWQRAGGLLRLAQCFVLPSTVLPGKAKGKAE</sequence>
<dbReference type="EMBL" id="GBEZ01012236">
    <property type="protein sequence ID" value="JAC73632.1"/>
    <property type="molecule type" value="Transcribed_RNA"/>
</dbReference>
<dbReference type="InterPro" id="IPR015590">
    <property type="entry name" value="Aldehyde_DH_dom"/>
</dbReference>
<evidence type="ECO:0000256" key="5">
    <source>
        <dbReference type="SAM" id="Phobius"/>
    </source>
</evidence>
<accession>A0A061RL47</accession>
<dbReference type="PROSITE" id="PS00687">
    <property type="entry name" value="ALDEHYDE_DEHYDR_GLU"/>
    <property type="match status" value="1"/>
</dbReference>
<proteinExistence type="inferred from homology"/>
<dbReference type="EMBL" id="GBEZ01001735">
    <property type="protein sequence ID" value="JAC83264.1"/>
    <property type="molecule type" value="Transcribed_RNA"/>
</dbReference>
<keyword evidence="5" id="KW-1133">Transmembrane helix</keyword>
<comment type="similarity">
    <text evidence="1 4">Belongs to the aldehyde dehydrogenase family.</text>
</comment>
<feature type="domain" description="Aldehyde dehydrogenase" evidence="6">
    <location>
        <begin position="85"/>
        <end position="550"/>
    </location>
</feature>
<dbReference type="InterPro" id="IPR016161">
    <property type="entry name" value="Ald_DH/histidinol_DH"/>
</dbReference>
<feature type="active site" evidence="3">
    <location>
        <position position="324"/>
    </location>
</feature>
<evidence type="ECO:0000313" key="8">
    <source>
        <dbReference type="EMBL" id="JAC83264.1"/>
    </source>
</evidence>
<keyword evidence="2 4" id="KW-0560">Oxidoreductase</keyword>
<evidence type="ECO:0000256" key="2">
    <source>
        <dbReference type="ARBA" id="ARBA00023002"/>
    </source>
</evidence>
<dbReference type="Gene3D" id="3.40.605.10">
    <property type="entry name" value="Aldehyde Dehydrogenase, Chain A, domain 1"/>
    <property type="match status" value="1"/>
</dbReference>
<dbReference type="InterPro" id="IPR016163">
    <property type="entry name" value="Ald_DH_C"/>
</dbReference>
<evidence type="ECO:0000256" key="4">
    <source>
        <dbReference type="RuleBase" id="RU003345"/>
    </source>
</evidence>
<keyword evidence="5" id="KW-0472">Membrane</keyword>
<dbReference type="AlphaFoldDB" id="A0A061RL47"/>
<name>A0A061RL47_9CHLO</name>
<dbReference type="InterPro" id="IPR016162">
    <property type="entry name" value="Ald_DH_N"/>
</dbReference>
<dbReference type="GO" id="GO:0016620">
    <property type="term" value="F:oxidoreductase activity, acting on the aldehyde or oxo group of donors, NAD or NADP as acceptor"/>
    <property type="evidence" value="ECO:0007669"/>
    <property type="project" value="InterPro"/>
</dbReference>
<dbReference type="FunFam" id="3.40.309.10:FF:000009">
    <property type="entry name" value="Aldehyde dehydrogenase A"/>
    <property type="match status" value="1"/>
</dbReference>
<dbReference type="PROSITE" id="PS00070">
    <property type="entry name" value="ALDEHYDE_DEHYDR_CYS"/>
    <property type="match status" value="1"/>
</dbReference>
<dbReference type="SUPFAM" id="SSF53720">
    <property type="entry name" value="ALDH-like"/>
    <property type="match status" value="1"/>
</dbReference>